<organism evidence="1 2">
    <name type="scientific">Fibrella rubiginis</name>
    <dbReference type="NCBI Taxonomy" id="2817060"/>
    <lineage>
        <taxon>Bacteria</taxon>
        <taxon>Pseudomonadati</taxon>
        <taxon>Bacteroidota</taxon>
        <taxon>Cytophagia</taxon>
        <taxon>Cytophagales</taxon>
        <taxon>Spirosomataceae</taxon>
        <taxon>Fibrella</taxon>
    </lineage>
</organism>
<protein>
    <submittedName>
        <fullName evidence="1">Uncharacterized protein</fullName>
    </submittedName>
</protein>
<dbReference type="GO" id="GO:0033104">
    <property type="term" value="C:type VI protein secretion system complex"/>
    <property type="evidence" value="ECO:0007669"/>
    <property type="project" value="InterPro"/>
</dbReference>
<dbReference type="InterPro" id="IPR041408">
    <property type="entry name" value="Hcp_Tssd"/>
</dbReference>
<accession>A0A939GH63</accession>
<dbReference type="RefSeq" id="WP_207365244.1">
    <property type="nucleotide sequence ID" value="NZ_JAFMYV010000006.1"/>
</dbReference>
<dbReference type="Pfam" id="PF17642">
    <property type="entry name" value="TssD"/>
    <property type="match status" value="1"/>
</dbReference>
<evidence type="ECO:0000313" key="1">
    <source>
        <dbReference type="EMBL" id="MBO0937708.1"/>
    </source>
</evidence>
<evidence type="ECO:0000313" key="2">
    <source>
        <dbReference type="Proteomes" id="UP000664034"/>
    </source>
</evidence>
<name>A0A939GH63_9BACT</name>
<proteinExistence type="predicted"/>
<gene>
    <name evidence="1" type="ORF">J2I47_14210</name>
</gene>
<dbReference type="Proteomes" id="UP000664034">
    <property type="component" value="Unassembled WGS sequence"/>
</dbReference>
<dbReference type="AlphaFoldDB" id="A0A939GH63"/>
<keyword evidence="2" id="KW-1185">Reference proteome</keyword>
<comment type="caution">
    <text evidence="1">The sequence shown here is derived from an EMBL/GenBank/DDBJ whole genome shotgun (WGS) entry which is preliminary data.</text>
</comment>
<sequence>MASFSAYLTVGSFKTWVNSVEINMHQEVDVLVRPASPTYGGKLTVAFNSTDDSLVTGWMFDPAMQLNGTITYVDPSGITLKEIAFINAYCIDMQEEFDGTSSAVSMITTIVISPEKVIVGGIQHNNNWPAIEAH</sequence>
<reference evidence="1" key="1">
    <citation type="submission" date="2021-03" db="EMBL/GenBank/DDBJ databases">
        <title>Fibrella sp. HMF5335 genome sequencing and assembly.</title>
        <authorList>
            <person name="Kang H."/>
            <person name="Kim H."/>
            <person name="Bae S."/>
            <person name="Joh K."/>
        </authorList>
    </citation>
    <scope>NUCLEOTIDE SEQUENCE</scope>
    <source>
        <strain evidence="1">HMF5335</strain>
    </source>
</reference>
<dbReference type="EMBL" id="JAFMYV010000006">
    <property type="protein sequence ID" value="MBO0937708.1"/>
    <property type="molecule type" value="Genomic_DNA"/>
</dbReference>